<dbReference type="SUPFAM" id="SSF56935">
    <property type="entry name" value="Porins"/>
    <property type="match status" value="1"/>
</dbReference>
<gene>
    <name evidence="3" type="ORF">SAMN05661044_00793</name>
</gene>
<feature type="domain" description="Peptidase M56" evidence="2">
    <location>
        <begin position="142"/>
        <end position="252"/>
    </location>
</feature>
<dbReference type="STRING" id="407022.SAMN05661044_00793"/>
<dbReference type="Proteomes" id="UP000199421">
    <property type="component" value="Unassembled WGS sequence"/>
</dbReference>
<dbReference type="PANTHER" id="PTHR34978">
    <property type="entry name" value="POSSIBLE SENSOR-TRANSDUCER PROTEIN BLAR"/>
    <property type="match status" value="1"/>
</dbReference>
<reference evidence="4" key="1">
    <citation type="submission" date="2016-10" db="EMBL/GenBank/DDBJ databases">
        <authorList>
            <person name="Varghese N."/>
            <person name="Submissions S."/>
        </authorList>
    </citation>
    <scope>NUCLEOTIDE SEQUENCE [LARGE SCALE GENOMIC DNA]</scope>
    <source>
        <strain evidence="4">DSM 18733</strain>
    </source>
</reference>
<feature type="transmembrane region" description="Helical" evidence="1">
    <location>
        <begin position="263"/>
        <end position="282"/>
    </location>
</feature>
<evidence type="ECO:0000313" key="4">
    <source>
        <dbReference type="Proteomes" id="UP000199421"/>
    </source>
</evidence>
<feature type="transmembrane region" description="Helical" evidence="1">
    <location>
        <begin position="37"/>
        <end position="58"/>
    </location>
</feature>
<organism evidence="3 4">
    <name type="scientific">Olivibacter domesticus</name>
    <name type="common">Pseudosphingobacterium domesticum</name>
    <dbReference type="NCBI Taxonomy" id="407022"/>
    <lineage>
        <taxon>Bacteria</taxon>
        <taxon>Pseudomonadati</taxon>
        <taxon>Bacteroidota</taxon>
        <taxon>Sphingobacteriia</taxon>
        <taxon>Sphingobacteriales</taxon>
        <taxon>Sphingobacteriaceae</taxon>
        <taxon>Olivibacter</taxon>
    </lineage>
</organism>
<keyword evidence="3" id="KW-0675">Receptor</keyword>
<dbReference type="Gene3D" id="2.170.130.10">
    <property type="entry name" value="TonB-dependent receptor, plug domain"/>
    <property type="match status" value="1"/>
</dbReference>
<evidence type="ECO:0000313" key="3">
    <source>
        <dbReference type="EMBL" id="SEK64550.1"/>
    </source>
</evidence>
<proteinExistence type="predicted"/>
<sequence>MPDLIIYLLKANFGITLFYLGYHFLLRRLTFYSLNRFYLLFGLLFSSMYPLFDFSFLLKGSDELAQRAVLIDWQEVKKTTPVEFTAWNILYIIFWATVLFLVVRFIIRLFALLKIHKQSVTDVYSFYKYRKVFFAINPFSFWKNIYINPSQHNDQEFEDILKHEYVHVEELHTVDVLIVEITSFLFWFNPFIWTTKNAIKENLEFITDQQVLKSGIDKKVYQYSLVNVITNVHSQNIGNSFNFKSLKRRIFMMNKASSSKINFGKYIFIIPAIILFVLLFTITKAYEEANQPKQLLRANSTQIADLHNLSYTDTIPQRLMNTKVTDKSTKEVENQIKRFTAKKKSNTKVTLKKGKEPLYVLDGRIQAGDLGNLSPDDIESVSILKDSSAIDLYGEKGENGVVVVTTKHRKNADQLAAKVTKKFVPKMKFNHDKSLLRKELMVLVDGKENPLALDLLAPELIESIEVIKGEKALLVLGSKGRDVVKITTKKPTSLNSSNASNKTTDKKSQFAIHGADSVDNFGLR</sequence>
<accession>A0A1H7ISF8</accession>
<dbReference type="InterPro" id="IPR052173">
    <property type="entry name" value="Beta-lactam_resp_regulator"/>
</dbReference>
<dbReference type="EMBL" id="FOAF01000001">
    <property type="protein sequence ID" value="SEK64550.1"/>
    <property type="molecule type" value="Genomic_DNA"/>
</dbReference>
<keyword evidence="1" id="KW-0472">Membrane</keyword>
<keyword evidence="1" id="KW-1133">Transmembrane helix</keyword>
<dbReference type="CDD" id="cd07341">
    <property type="entry name" value="M56_BlaR1_MecR1_like"/>
    <property type="match status" value="1"/>
</dbReference>
<dbReference type="Pfam" id="PF05569">
    <property type="entry name" value="Peptidase_M56"/>
    <property type="match status" value="1"/>
</dbReference>
<evidence type="ECO:0000259" key="2">
    <source>
        <dbReference type="Pfam" id="PF05569"/>
    </source>
</evidence>
<dbReference type="RefSeq" id="WP_093318586.1">
    <property type="nucleotide sequence ID" value="NZ_FOAF01000001.1"/>
</dbReference>
<dbReference type="InterPro" id="IPR008756">
    <property type="entry name" value="Peptidase_M56"/>
</dbReference>
<dbReference type="PANTHER" id="PTHR34978:SF3">
    <property type="entry name" value="SLR0241 PROTEIN"/>
    <property type="match status" value="1"/>
</dbReference>
<name>A0A1H7ISF8_OLID1</name>
<dbReference type="InterPro" id="IPR037066">
    <property type="entry name" value="Plug_dom_sf"/>
</dbReference>
<feature type="transmembrane region" description="Helical" evidence="1">
    <location>
        <begin position="89"/>
        <end position="107"/>
    </location>
</feature>
<keyword evidence="4" id="KW-1185">Reference proteome</keyword>
<evidence type="ECO:0000256" key="1">
    <source>
        <dbReference type="SAM" id="Phobius"/>
    </source>
</evidence>
<dbReference type="OrthoDB" id="649093at2"/>
<protein>
    <submittedName>
        <fullName evidence="3">TonB-dependent outer membrane receptor, SusC/RagA subfamily, signature region</fullName>
    </submittedName>
</protein>
<dbReference type="AlphaFoldDB" id="A0A1H7ISF8"/>
<feature type="transmembrane region" description="Helical" evidence="1">
    <location>
        <begin position="6"/>
        <end position="25"/>
    </location>
</feature>
<keyword evidence="1" id="KW-0812">Transmembrane</keyword>